<dbReference type="RefSeq" id="WP_386195238.1">
    <property type="nucleotide sequence ID" value="NZ_JBHSBC010000043.1"/>
</dbReference>
<sequence length="397" mass="42298">MTSDKARKRDIRRRMQETDESYTEAARRVDEENAPPVLAKEVPAATLTAPVATRLARHLVAARQHLGQATRLAHEHGAAAFAPSDHLRDRPGGPLTEIAEAASSDVWQLVGWAERTALASGAVPALPNPFGNGTPEQRQAYEILYPDQHTWCASPGGTLPAPGEKPGQADTGRTTTHSLPGPVPEARLSLRASGRSVVRAKDVVPGTPAAALWDAAEDLETYACDWMSRGGDSPADLAAALDGLAEVADRLQGAIRAVGGEIARRYERQSLTGGHREEVAVEAGHADEAARTLRRHLEGLRKALTGATAVLPPATPGTVPPHVSAPLDGATLARVREALGDEVFAQRHITKTMPGDERRTAALERIVQWMHARGASVYDAPAHAKTDPATRLGQDTR</sequence>
<protein>
    <recommendedName>
        <fullName evidence="4">DUF4439 domain-containing protein</fullName>
    </recommendedName>
</protein>
<evidence type="ECO:0008006" key="4">
    <source>
        <dbReference type="Google" id="ProtNLM"/>
    </source>
</evidence>
<proteinExistence type="predicted"/>
<dbReference type="EMBL" id="JBHSBC010000043">
    <property type="protein sequence ID" value="MFC3985195.1"/>
    <property type="molecule type" value="Genomic_DNA"/>
</dbReference>
<evidence type="ECO:0000313" key="2">
    <source>
        <dbReference type="EMBL" id="MFC3985195.1"/>
    </source>
</evidence>
<feature type="region of interest" description="Disordered" evidence="1">
    <location>
        <begin position="1"/>
        <end position="35"/>
    </location>
</feature>
<accession>A0ABV8FCK3</accession>
<feature type="compositionally biased region" description="Basic and acidic residues" evidence="1">
    <location>
        <begin position="1"/>
        <end position="17"/>
    </location>
</feature>
<evidence type="ECO:0000256" key="1">
    <source>
        <dbReference type="SAM" id="MobiDB-lite"/>
    </source>
</evidence>
<gene>
    <name evidence="2" type="ORF">ACFOYY_34055</name>
</gene>
<dbReference type="Proteomes" id="UP001595698">
    <property type="component" value="Unassembled WGS sequence"/>
</dbReference>
<evidence type="ECO:0000313" key="3">
    <source>
        <dbReference type="Proteomes" id="UP001595698"/>
    </source>
</evidence>
<comment type="caution">
    <text evidence="2">The sequence shown here is derived from an EMBL/GenBank/DDBJ whole genome shotgun (WGS) entry which is preliminary data.</text>
</comment>
<name>A0ABV8FCK3_9ACTN</name>
<keyword evidence="3" id="KW-1185">Reference proteome</keyword>
<feature type="region of interest" description="Disordered" evidence="1">
    <location>
        <begin position="154"/>
        <end position="183"/>
    </location>
</feature>
<reference evidence="3" key="1">
    <citation type="journal article" date="2019" name="Int. J. Syst. Evol. Microbiol.">
        <title>The Global Catalogue of Microorganisms (GCM) 10K type strain sequencing project: providing services to taxonomists for standard genome sequencing and annotation.</title>
        <authorList>
            <consortium name="The Broad Institute Genomics Platform"/>
            <consortium name="The Broad Institute Genome Sequencing Center for Infectious Disease"/>
            <person name="Wu L."/>
            <person name="Ma J."/>
        </authorList>
    </citation>
    <scope>NUCLEOTIDE SEQUENCE [LARGE SCALE GENOMIC DNA]</scope>
    <source>
        <strain evidence="3">TBRC 7912</strain>
    </source>
</reference>
<organism evidence="2 3">
    <name type="scientific">Streptosporangium jomthongense</name>
    <dbReference type="NCBI Taxonomy" id="1193683"/>
    <lineage>
        <taxon>Bacteria</taxon>
        <taxon>Bacillati</taxon>
        <taxon>Actinomycetota</taxon>
        <taxon>Actinomycetes</taxon>
        <taxon>Streptosporangiales</taxon>
        <taxon>Streptosporangiaceae</taxon>
        <taxon>Streptosporangium</taxon>
    </lineage>
</organism>